<keyword evidence="4" id="KW-1185">Reference proteome</keyword>
<dbReference type="EMBL" id="JAXGFP010000003">
    <property type="protein sequence ID" value="MEG3183984.1"/>
    <property type="molecule type" value="Genomic_DNA"/>
</dbReference>
<organism evidence="3 4">
    <name type="scientific">Novilysobacter erysipheiresistens</name>
    <dbReference type="NCBI Taxonomy" id="1749332"/>
    <lineage>
        <taxon>Bacteria</taxon>
        <taxon>Pseudomonadati</taxon>
        <taxon>Pseudomonadota</taxon>
        <taxon>Gammaproteobacteria</taxon>
        <taxon>Lysobacterales</taxon>
        <taxon>Lysobacteraceae</taxon>
        <taxon>Novilysobacter</taxon>
    </lineage>
</organism>
<proteinExistence type="inferred from homology"/>
<comment type="function">
    <text evidence="1">Required for ubiquinone (coenzyme Q) biosynthesis. Binds hydrophobic ubiquinone biosynthetic intermediates via its SCP2 domain and is essential for the stability of the Ubi complex. May constitute a docking platform where Ubi enzymes assemble and access their SCP2-bound polyprenyl substrates.</text>
</comment>
<comment type="caution">
    <text evidence="3">The sequence shown here is derived from an EMBL/GenBank/DDBJ whole genome shotgun (WGS) entry which is preliminary data.</text>
</comment>
<feature type="domain" description="SCP2" evidence="2">
    <location>
        <begin position="26"/>
        <end position="124"/>
    </location>
</feature>
<evidence type="ECO:0000313" key="3">
    <source>
        <dbReference type="EMBL" id="MEG3183984.1"/>
    </source>
</evidence>
<comment type="pathway">
    <text evidence="1">Cofactor biosynthesis; ubiquinone biosynthesis.</text>
</comment>
<evidence type="ECO:0000256" key="1">
    <source>
        <dbReference type="HAMAP-Rule" id="MF_02215"/>
    </source>
</evidence>
<keyword evidence="1" id="KW-0963">Cytoplasm</keyword>
<keyword evidence="1" id="KW-0831">Ubiquinone biosynthesis</keyword>
<comment type="similarity">
    <text evidence="1">Belongs to the UbiJ family.</text>
</comment>
<gene>
    <name evidence="1" type="primary">ubiJ</name>
    <name evidence="3" type="ORF">SNE34_08175</name>
</gene>
<reference evidence="3 4" key="1">
    <citation type="journal article" date="2016" name="Int. J. Syst. Evol. Microbiol.">
        <title>Lysobacter erysipheiresistens sp. nov., an antagonist of powdery mildew, isolated from tobacco-cultivated soil.</title>
        <authorList>
            <person name="Xie B."/>
            <person name="Li T."/>
            <person name="Lin X."/>
            <person name="Wang C.J."/>
            <person name="Chen Y.J."/>
            <person name="Liu W.J."/>
            <person name="Zhao Z.W."/>
        </authorList>
    </citation>
    <scope>NUCLEOTIDE SEQUENCE [LARGE SCALE GENOMIC DNA]</scope>
    <source>
        <strain evidence="3 4">RS-LYSO-3</strain>
    </source>
</reference>
<dbReference type="RefSeq" id="WP_332616455.1">
    <property type="nucleotide sequence ID" value="NZ_JAXGFP010000003.1"/>
</dbReference>
<dbReference type="PANTHER" id="PTHR38693">
    <property type="entry name" value="UBIQUINONE BIOSYNTHESIS PROTEIN UBIJ"/>
    <property type="match status" value="1"/>
</dbReference>
<dbReference type="InterPro" id="IPR038989">
    <property type="entry name" value="UbiJ"/>
</dbReference>
<dbReference type="HAMAP" id="MF_02215">
    <property type="entry name" value="UbiJ"/>
    <property type="match status" value="1"/>
</dbReference>
<dbReference type="InterPro" id="IPR003033">
    <property type="entry name" value="SCP2_sterol-bd_dom"/>
</dbReference>
<evidence type="ECO:0000313" key="4">
    <source>
        <dbReference type="Proteomes" id="UP001355056"/>
    </source>
</evidence>
<dbReference type="Pfam" id="PF02036">
    <property type="entry name" value="SCP2"/>
    <property type="match status" value="1"/>
</dbReference>
<protein>
    <recommendedName>
        <fullName evidence="1">Ubiquinone biosynthesis accessory factor UbiJ</fullName>
    </recommendedName>
</protein>
<name>A0ABU7YYN2_9GAMM</name>
<accession>A0ABU7YYN2</accession>
<evidence type="ECO:0000259" key="2">
    <source>
        <dbReference type="Pfam" id="PF02036"/>
    </source>
</evidence>
<dbReference type="Proteomes" id="UP001355056">
    <property type="component" value="Unassembled WGS sequence"/>
</dbReference>
<dbReference type="PANTHER" id="PTHR38693:SF1">
    <property type="entry name" value="UBIQUINONE BIOSYNTHESIS ACCESSORY FACTOR UBIJ"/>
    <property type="match status" value="1"/>
</dbReference>
<sequence length="232" mass="25112">MTESAPPPSPLNALKPVAGRALEIALNRALALDPDTRDSLRALDGRRVALRLASPPLALQVRVACERLEVGPVDGDVEPDLSVRSTIGGLISQLPFLRNDDAPPVGQLRIEGDADLARRLQRLAERFDPDWQQPFTRVFGDVIGVQVANALAAGLRHARVAAKEFAGNAAEFVTEESRDVVPRDELNAFHDDVDALHDDVERAAARMARLRTKAATWKRPAKDDLGSAEGTA</sequence>
<comment type="subcellular location">
    <subcellularLocation>
        <location evidence="1">Cytoplasm</location>
    </subcellularLocation>
</comment>